<dbReference type="RefSeq" id="WP_049679773.1">
    <property type="nucleotide sequence ID" value="NZ_LFZW01000001.1"/>
</dbReference>
<dbReference type="AlphaFoldDB" id="A0A0K9GP37"/>
<feature type="transmembrane region" description="Helical" evidence="1">
    <location>
        <begin position="97"/>
        <end position="116"/>
    </location>
</feature>
<dbReference type="PANTHER" id="PTHR40044">
    <property type="entry name" value="INTEGRAL MEMBRANE PROTEIN-RELATED"/>
    <property type="match status" value="1"/>
</dbReference>
<dbReference type="PIRSF" id="PIRSF031501">
    <property type="entry name" value="QueT"/>
    <property type="match status" value="1"/>
</dbReference>
<dbReference type="OrthoDB" id="1706970at2"/>
<dbReference type="EMBL" id="LFZW01000001">
    <property type="protein sequence ID" value="KMY48449.1"/>
    <property type="molecule type" value="Genomic_DNA"/>
</dbReference>
<feature type="transmembrane region" description="Helical" evidence="1">
    <location>
        <begin position="49"/>
        <end position="66"/>
    </location>
</feature>
<dbReference type="PANTHER" id="PTHR40044:SF1">
    <property type="entry name" value="INTEGRAL MEMBRANE PROTEIN"/>
    <property type="match status" value="1"/>
</dbReference>
<dbReference type="Pfam" id="PF06177">
    <property type="entry name" value="QueT"/>
    <property type="match status" value="1"/>
</dbReference>
<dbReference type="InterPro" id="IPR010387">
    <property type="entry name" value="QueT"/>
</dbReference>
<reference evidence="3" key="1">
    <citation type="submission" date="2015-07" db="EMBL/GenBank/DDBJ databases">
        <title>Genome sequencing project for genomic taxonomy and phylogenomics of Bacillus-like bacteria.</title>
        <authorList>
            <person name="Liu B."/>
            <person name="Wang J."/>
            <person name="Zhu Y."/>
            <person name="Liu G."/>
            <person name="Chen Q."/>
            <person name="Chen Z."/>
            <person name="Lan J."/>
            <person name="Che J."/>
            <person name="Ge C."/>
            <person name="Shi H."/>
            <person name="Pan Z."/>
            <person name="Liu X."/>
        </authorList>
    </citation>
    <scope>NUCLEOTIDE SEQUENCE [LARGE SCALE GENOMIC DNA]</scope>
    <source>
        <strain evidence="3">FJAT-27997</strain>
    </source>
</reference>
<dbReference type="PATRIC" id="fig|1679170.3.peg.404"/>
<dbReference type="STRING" id="1679170.AC625_02075"/>
<comment type="caution">
    <text evidence="2">The sequence shown here is derived from an EMBL/GenBank/DDBJ whole genome shotgun (WGS) entry which is preliminary data.</text>
</comment>
<evidence type="ECO:0000313" key="2">
    <source>
        <dbReference type="EMBL" id="KMY48449.1"/>
    </source>
</evidence>
<name>A0A0K9GP37_9BACI</name>
<accession>A0A0K9GP37</accession>
<keyword evidence="1" id="KW-1133">Transmembrane helix</keyword>
<dbReference type="Proteomes" id="UP000037146">
    <property type="component" value="Unassembled WGS sequence"/>
</dbReference>
<feature type="transmembrane region" description="Helical" evidence="1">
    <location>
        <begin position="6"/>
        <end position="28"/>
    </location>
</feature>
<feature type="transmembrane region" description="Helical" evidence="1">
    <location>
        <begin position="72"/>
        <end position="90"/>
    </location>
</feature>
<keyword evidence="1" id="KW-0472">Membrane</keyword>
<keyword evidence="3" id="KW-1185">Reference proteome</keyword>
<organism evidence="2 3">
    <name type="scientific">Peribacillus loiseleuriae</name>
    <dbReference type="NCBI Taxonomy" id="1679170"/>
    <lineage>
        <taxon>Bacteria</taxon>
        <taxon>Bacillati</taxon>
        <taxon>Bacillota</taxon>
        <taxon>Bacilli</taxon>
        <taxon>Bacillales</taxon>
        <taxon>Bacillaceae</taxon>
        <taxon>Peribacillus</taxon>
    </lineage>
</organism>
<protein>
    <submittedName>
        <fullName evidence="2">Membrane protein</fullName>
    </submittedName>
</protein>
<gene>
    <name evidence="2" type="ORF">AC625_02075</name>
</gene>
<evidence type="ECO:0000256" key="1">
    <source>
        <dbReference type="SAM" id="Phobius"/>
    </source>
</evidence>
<sequence length="161" mass="18319">MKTKTLVVNAILAALYIAVSFLIQPFGFTNIQFRVSEMFNHLIVFNKKYFYGIVLGVFLTNLLFSPMVPYDLVFGVGQSVLSLLITIFAGRYIKNKLALMMVNTLVFTFTMFMIALELNLALDLPFLFTWFTTAVGEFAVMLVGIPVIYAIHKRVHFNKLL</sequence>
<dbReference type="Gene3D" id="1.10.1760.20">
    <property type="match status" value="1"/>
</dbReference>
<proteinExistence type="predicted"/>
<feature type="transmembrane region" description="Helical" evidence="1">
    <location>
        <begin position="128"/>
        <end position="151"/>
    </location>
</feature>
<keyword evidence="1" id="KW-0812">Transmembrane</keyword>
<evidence type="ECO:0000313" key="3">
    <source>
        <dbReference type="Proteomes" id="UP000037146"/>
    </source>
</evidence>